<evidence type="ECO:0000313" key="1">
    <source>
        <dbReference type="EMBL" id="MFK7050998.1"/>
    </source>
</evidence>
<name>A0ABW8PU00_9FLAO</name>
<evidence type="ECO:0000313" key="2">
    <source>
        <dbReference type="Proteomes" id="UP001621813"/>
    </source>
</evidence>
<dbReference type="Proteomes" id="UP001621813">
    <property type="component" value="Unassembled WGS sequence"/>
</dbReference>
<sequence>MGSLQLTYQPKLKTIHSHEAKVVQLWLSTDPLAEKFPNASPYNYCLNNPLIFVDPDGKAPNPPKWLKNFWREVKDWFTDKPKMKVSIEVGKATWEFLPEVLDMVASTKIEVKASFGLQASLEGEVFNRKGGADLNIASLTIARGSYEQQETDYGPQKFDGFLLYGENEKGQNFVEVNQSLSGGVGLISGGFSREFKGKANRYEDLKDEKSIAIGPVSSSMTQNEKGQITDKKINVARGKIALGLGIEIKFSVGSTTDKIRE</sequence>
<protein>
    <recommendedName>
        <fullName evidence="3">RHS repeat-associated core domain-containing protein</fullName>
    </recommendedName>
</protein>
<dbReference type="EMBL" id="JAZGZR010000059">
    <property type="protein sequence ID" value="MFK7050998.1"/>
    <property type="molecule type" value="Genomic_DNA"/>
</dbReference>
<proteinExistence type="predicted"/>
<accession>A0ABW8PU00</accession>
<comment type="caution">
    <text evidence="1">The sequence shown here is derived from an EMBL/GenBank/DDBJ whole genome shotgun (WGS) entry which is preliminary data.</text>
</comment>
<gene>
    <name evidence="1" type="ORF">V3Q77_14050</name>
</gene>
<evidence type="ECO:0008006" key="3">
    <source>
        <dbReference type="Google" id="ProtNLM"/>
    </source>
</evidence>
<organism evidence="1 2">
    <name type="scientific">Flavobacterium davisii</name>
    <dbReference type="NCBI Taxonomy" id="2906077"/>
    <lineage>
        <taxon>Bacteria</taxon>
        <taxon>Pseudomonadati</taxon>
        <taxon>Bacteroidota</taxon>
        <taxon>Flavobacteriia</taxon>
        <taxon>Flavobacteriales</taxon>
        <taxon>Flavobacteriaceae</taxon>
        <taxon>Flavobacterium</taxon>
    </lineage>
</organism>
<dbReference type="RefSeq" id="WP_405323393.1">
    <property type="nucleotide sequence ID" value="NZ_JAZGZR010000059.1"/>
</dbReference>
<keyword evidence="2" id="KW-1185">Reference proteome</keyword>
<dbReference type="Gene3D" id="2.180.10.10">
    <property type="entry name" value="RHS repeat-associated core"/>
    <property type="match status" value="1"/>
</dbReference>
<reference evidence="1 2" key="1">
    <citation type="submission" date="2024-02" db="EMBL/GenBank/DDBJ databases">
        <title>Comparative Genomic Analysis of Flavobacterium Species Causing Columnaris Disease of Freshwater Fish in Thailand: Insights into Virulence and Resistance Mechanisms.</title>
        <authorList>
            <person name="Nguyen D."/>
            <person name="Chokmangmeepisarn P."/>
            <person name="Khianchaikhan K."/>
            <person name="Morishita M."/>
            <person name="Bunnoy A."/>
            <person name="Rodkhum C."/>
        </authorList>
    </citation>
    <scope>NUCLEOTIDE SEQUENCE [LARGE SCALE GENOMIC DNA]</scope>
    <source>
        <strain evidence="1 2">KCRT2007</strain>
    </source>
</reference>